<dbReference type="AlphaFoldDB" id="A0A1D8U2N6"/>
<sequence>MLKVGTLVRVIYPDYVAGLSGRIEAQEESGRWIVRLEENPFEHNDQPFLLSLDESDFVVIKPPSY</sequence>
<dbReference type="RefSeq" id="WP_070396522.1">
    <property type="nucleotide sequence ID" value="NZ_CP017599.1"/>
</dbReference>
<gene>
    <name evidence="1" type="ORF">BJP34_06445</name>
</gene>
<evidence type="ECO:0008006" key="3">
    <source>
        <dbReference type="Google" id="ProtNLM"/>
    </source>
</evidence>
<dbReference type="EMBL" id="CP017599">
    <property type="protein sequence ID" value="AOX04159.1"/>
    <property type="molecule type" value="Genomic_DNA"/>
</dbReference>
<reference evidence="2" key="1">
    <citation type="submission" date="2016-10" db="EMBL/GenBank/DDBJ databases">
        <title>Comparative genomics uncovers the prolific and rare metabolic potential of the cyanobacterial genus Moorea.</title>
        <authorList>
            <person name="Leao T."/>
            <person name="Castelao G."/>
            <person name="Korobeynikov A."/>
            <person name="Monroe E.A."/>
            <person name="Podell S."/>
            <person name="Glukhov E."/>
            <person name="Allen E."/>
            <person name="Gerwick W.H."/>
            <person name="Gerwick L."/>
        </authorList>
    </citation>
    <scope>NUCLEOTIDE SEQUENCE [LARGE SCALE GENOMIC DNA]</scope>
    <source>
        <strain evidence="2">PAL-8-15-08-1</strain>
    </source>
</reference>
<dbReference type="Proteomes" id="UP000177870">
    <property type="component" value="Chromosome"/>
</dbReference>
<protein>
    <recommendedName>
        <fullName evidence="3">DUF3104 domain-containing protein</fullName>
    </recommendedName>
</protein>
<evidence type="ECO:0000313" key="2">
    <source>
        <dbReference type="Proteomes" id="UP000177870"/>
    </source>
</evidence>
<organism evidence="1 2">
    <name type="scientific">Moorena producens PAL-8-15-08-1</name>
    <dbReference type="NCBI Taxonomy" id="1458985"/>
    <lineage>
        <taxon>Bacteria</taxon>
        <taxon>Bacillati</taxon>
        <taxon>Cyanobacteriota</taxon>
        <taxon>Cyanophyceae</taxon>
        <taxon>Coleofasciculales</taxon>
        <taxon>Coleofasciculaceae</taxon>
        <taxon>Moorena</taxon>
    </lineage>
</organism>
<dbReference type="OrthoDB" id="515661at2"/>
<evidence type="ECO:0000313" key="1">
    <source>
        <dbReference type="EMBL" id="AOX04159.1"/>
    </source>
</evidence>
<name>A0A1D8U2N6_9CYAN</name>
<dbReference type="KEGG" id="mpro:BJP34_06445"/>
<accession>A0A1D8U2N6</accession>
<proteinExistence type="predicted"/>